<evidence type="ECO:0000313" key="3">
    <source>
        <dbReference type="Proteomes" id="UP000027073"/>
    </source>
</evidence>
<feature type="transmembrane region" description="Helical" evidence="1">
    <location>
        <begin position="41"/>
        <end position="64"/>
    </location>
</feature>
<dbReference type="OrthoDB" id="2896404at2759"/>
<accession>A0A067NMR0</accession>
<keyword evidence="1" id="KW-1133">Transmembrane helix</keyword>
<dbReference type="Proteomes" id="UP000027073">
    <property type="component" value="Unassembled WGS sequence"/>
</dbReference>
<dbReference type="HOGENOM" id="CLU_065186_3_0_1"/>
<feature type="transmembrane region" description="Helical" evidence="1">
    <location>
        <begin position="145"/>
        <end position="170"/>
    </location>
</feature>
<dbReference type="STRING" id="1137138.A0A067NMR0"/>
<feature type="transmembrane region" description="Helical" evidence="1">
    <location>
        <begin position="102"/>
        <end position="133"/>
    </location>
</feature>
<dbReference type="EMBL" id="KL198011">
    <property type="protein sequence ID" value="KDQ24896.1"/>
    <property type="molecule type" value="Genomic_DNA"/>
</dbReference>
<feature type="transmembrane region" description="Helical" evidence="1">
    <location>
        <begin position="267"/>
        <end position="287"/>
    </location>
</feature>
<proteinExistence type="predicted"/>
<reference evidence="3" key="1">
    <citation type="journal article" date="2014" name="Proc. Natl. Acad. Sci. U.S.A.">
        <title>Extensive sampling of basidiomycete genomes demonstrates inadequacy of the white-rot/brown-rot paradigm for wood decay fungi.</title>
        <authorList>
            <person name="Riley R."/>
            <person name="Salamov A.A."/>
            <person name="Brown D.W."/>
            <person name="Nagy L.G."/>
            <person name="Floudas D."/>
            <person name="Held B.W."/>
            <person name="Levasseur A."/>
            <person name="Lombard V."/>
            <person name="Morin E."/>
            <person name="Otillar R."/>
            <person name="Lindquist E.A."/>
            <person name="Sun H."/>
            <person name="LaButti K.M."/>
            <person name="Schmutz J."/>
            <person name="Jabbour D."/>
            <person name="Luo H."/>
            <person name="Baker S.E."/>
            <person name="Pisabarro A.G."/>
            <person name="Walton J.D."/>
            <person name="Blanchette R.A."/>
            <person name="Henrissat B."/>
            <person name="Martin F."/>
            <person name="Cullen D."/>
            <person name="Hibbett D.S."/>
            <person name="Grigoriev I.V."/>
        </authorList>
    </citation>
    <scope>NUCLEOTIDE SEQUENCE [LARGE SCALE GENOMIC DNA]</scope>
    <source>
        <strain evidence="3">PC15</strain>
    </source>
</reference>
<sequence length="318" mass="34433">MSLMYYARLGTLPPSLFNLGSNAMAGQQIPRGGHDGLHRQLITAYNVVLIVGLVLNVLVVSVAYVSRGVQRCRSWYMFMISWIILSLSFLFLLGQQTGPQPIFGICLAQAVLVYAAPPLTAFSTLILVVNLYFGLSGGCTKPRFLLLLSMLLPPVVYLSVIAEATVIGLMNRLKVKRDRTGMYCHIKLATPAIVTFAVIGLSVILMVGFIVATGLMVRKKSASFVGQKVPASAIPLGIIIRIGVFTIAPISVLVLEALVMLQSKSVMAMSITAIMYAVLPLLAALTFGTQADILRGMVFWRSSTEVDEGMPVMRHPTV</sequence>
<feature type="transmembrane region" description="Helical" evidence="1">
    <location>
        <begin position="190"/>
        <end position="217"/>
    </location>
</feature>
<feature type="transmembrane region" description="Helical" evidence="1">
    <location>
        <begin position="238"/>
        <end position="261"/>
    </location>
</feature>
<name>A0A067NMR0_PLEO1</name>
<feature type="transmembrane region" description="Helical" evidence="1">
    <location>
        <begin position="76"/>
        <end position="96"/>
    </location>
</feature>
<gene>
    <name evidence="2" type="ORF">PLEOSDRAFT_161071</name>
</gene>
<protein>
    <recommendedName>
        <fullName evidence="4">G-protein coupled receptors family 1 profile domain-containing protein</fullName>
    </recommendedName>
</protein>
<keyword evidence="1" id="KW-0812">Transmembrane</keyword>
<dbReference type="InParanoid" id="A0A067NMR0"/>
<evidence type="ECO:0000313" key="2">
    <source>
        <dbReference type="EMBL" id="KDQ24896.1"/>
    </source>
</evidence>
<dbReference type="VEuPathDB" id="FungiDB:PLEOSDRAFT_161071"/>
<organism evidence="2 3">
    <name type="scientific">Pleurotus ostreatus (strain PC15)</name>
    <name type="common">Oyster mushroom</name>
    <dbReference type="NCBI Taxonomy" id="1137138"/>
    <lineage>
        <taxon>Eukaryota</taxon>
        <taxon>Fungi</taxon>
        <taxon>Dikarya</taxon>
        <taxon>Basidiomycota</taxon>
        <taxon>Agaricomycotina</taxon>
        <taxon>Agaricomycetes</taxon>
        <taxon>Agaricomycetidae</taxon>
        <taxon>Agaricales</taxon>
        <taxon>Pleurotineae</taxon>
        <taxon>Pleurotaceae</taxon>
        <taxon>Pleurotus</taxon>
    </lineage>
</organism>
<evidence type="ECO:0000256" key="1">
    <source>
        <dbReference type="SAM" id="Phobius"/>
    </source>
</evidence>
<keyword evidence="1" id="KW-0472">Membrane</keyword>
<evidence type="ECO:0008006" key="4">
    <source>
        <dbReference type="Google" id="ProtNLM"/>
    </source>
</evidence>
<dbReference type="AlphaFoldDB" id="A0A067NMR0"/>